<dbReference type="PROSITE" id="PS50835">
    <property type="entry name" value="IG_LIKE"/>
    <property type="match status" value="1"/>
</dbReference>
<sequence length="240" mass="27256">MNTLILVIFVVLIHLGTGVKIHKLDVPEIIHFGHPVILDCDFTLETNDQELVVKWFFNKTLVYQWIPGTKKRPQVSGILKDRLNLEYVASRDANSVHRALHILKALPDLSGDYTCSVSTMQSEDIETKTMVVLVLAKSLKLQRIRGEDGVIEVQCIAEGVFPMPQMTLSSLKRNITGPEVTTRRKGQLYEVSAIVTLRALEDPEEFCCKLHISEANYTTRKEAIFYPSDHFQISVIIDEY</sequence>
<dbReference type="InterPro" id="IPR013783">
    <property type="entry name" value="Ig-like_fold"/>
</dbReference>
<dbReference type="PANTHER" id="PTHR21261:SF2">
    <property type="entry name" value="GH04238P-RELATED"/>
    <property type="match status" value="1"/>
</dbReference>
<name>A0A9N9SE42_PHACE</name>
<dbReference type="Proteomes" id="UP001153737">
    <property type="component" value="Chromosome 13"/>
</dbReference>
<proteinExistence type="predicted"/>
<dbReference type="EMBL" id="OU896719">
    <property type="protein sequence ID" value="CAG9815865.1"/>
    <property type="molecule type" value="Genomic_DNA"/>
</dbReference>
<evidence type="ECO:0000313" key="3">
    <source>
        <dbReference type="EMBL" id="CAG9815865.1"/>
    </source>
</evidence>
<dbReference type="InterPro" id="IPR003599">
    <property type="entry name" value="Ig_sub"/>
</dbReference>
<keyword evidence="1" id="KW-0732">Signal</keyword>
<reference evidence="3" key="1">
    <citation type="submission" date="2022-01" db="EMBL/GenBank/DDBJ databases">
        <authorList>
            <person name="King R."/>
        </authorList>
    </citation>
    <scope>NUCLEOTIDE SEQUENCE</scope>
</reference>
<protein>
    <recommendedName>
        <fullName evidence="2">Ig-like domain-containing protein</fullName>
    </recommendedName>
</protein>
<dbReference type="InterPro" id="IPR036179">
    <property type="entry name" value="Ig-like_dom_sf"/>
</dbReference>
<feature type="domain" description="Ig-like" evidence="2">
    <location>
        <begin position="33"/>
        <end position="131"/>
    </location>
</feature>
<reference evidence="3" key="2">
    <citation type="submission" date="2022-10" db="EMBL/GenBank/DDBJ databases">
        <authorList>
            <consortium name="ENA_rothamsted_submissions"/>
            <consortium name="culmorum"/>
            <person name="King R."/>
        </authorList>
    </citation>
    <scope>NUCLEOTIDE SEQUENCE</scope>
</reference>
<accession>A0A9N9SE42</accession>
<feature type="chain" id="PRO_5040189211" description="Ig-like domain-containing protein" evidence="1">
    <location>
        <begin position="19"/>
        <end position="240"/>
    </location>
</feature>
<dbReference type="Pfam" id="PF08204">
    <property type="entry name" value="V-set_CD47"/>
    <property type="match status" value="1"/>
</dbReference>
<dbReference type="PANTHER" id="PTHR21261">
    <property type="entry name" value="BEAT PROTEIN"/>
    <property type="match status" value="1"/>
</dbReference>
<keyword evidence="4" id="KW-1185">Reference proteome</keyword>
<evidence type="ECO:0000259" key="2">
    <source>
        <dbReference type="PROSITE" id="PS50835"/>
    </source>
</evidence>
<gene>
    <name evidence="3" type="ORF">PHAECO_LOCUS3797</name>
</gene>
<dbReference type="InterPro" id="IPR013270">
    <property type="entry name" value="CD47_Vset"/>
</dbReference>
<dbReference type="Gene3D" id="2.60.40.10">
    <property type="entry name" value="Immunoglobulins"/>
    <property type="match status" value="2"/>
</dbReference>
<feature type="signal peptide" evidence="1">
    <location>
        <begin position="1"/>
        <end position="18"/>
    </location>
</feature>
<dbReference type="OrthoDB" id="6478865at2759"/>
<dbReference type="InterPro" id="IPR007110">
    <property type="entry name" value="Ig-like_dom"/>
</dbReference>
<dbReference type="SMART" id="SM00409">
    <property type="entry name" value="IG"/>
    <property type="match status" value="1"/>
</dbReference>
<evidence type="ECO:0000313" key="4">
    <source>
        <dbReference type="Proteomes" id="UP001153737"/>
    </source>
</evidence>
<dbReference type="SUPFAM" id="SSF48726">
    <property type="entry name" value="Immunoglobulin"/>
    <property type="match status" value="1"/>
</dbReference>
<evidence type="ECO:0000256" key="1">
    <source>
        <dbReference type="SAM" id="SignalP"/>
    </source>
</evidence>
<dbReference type="AlphaFoldDB" id="A0A9N9SE42"/>
<organism evidence="3 4">
    <name type="scientific">Phaedon cochleariae</name>
    <name type="common">Mustard beetle</name>
    <dbReference type="NCBI Taxonomy" id="80249"/>
    <lineage>
        <taxon>Eukaryota</taxon>
        <taxon>Metazoa</taxon>
        <taxon>Ecdysozoa</taxon>
        <taxon>Arthropoda</taxon>
        <taxon>Hexapoda</taxon>
        <taxon>Insecta</taxon>
        <taxon>Pterygota</taxon>
        <taxon>Neoptera</taxon>
        <taxon>Endopterygota</taxon>
        <taxon>Coleoptera</taxon>
        <taxon>Polyphaga</taxon>
        <taxon>Cucujiformia</taxon>
        <taxon>Chrysomeloidea</taxon>
        <taxon>Chrysomelidae</taxon>
        <taxon>Chrysomelinae</taxon>
        <taxon>Chrysomelini</taxon>
        <taxon>Phaedon</taxon>
    </lineage>
</organism>